<evidence type="ECO:0000259" key="3">
    <source>
        <dbReference type="Pfam" id="PF13354"/>
    </source>
</evidence>
<dbReference type="RefSeq" id="WP_160752735.1">
    <property type="nucleotide sequence ID" value="NZ_WTYA01000004.1"/>
</dbReference>
<keyword evidence="2" id="KW-0732">Signal</keyword>
<dbReference type="GO" id="GO:0030655">
    <property type="term" value="P:beta-lactam antibiotic catabolic process"/>
    <property type="evidence" value="ECO:0007669"/>
    <property type="project" value="InterPro"/>
</dbReference>
<dbReference type="PANTHER" id="PTHR35333">
    <property type="entry name" value="BETA-LACTAMASE"/>
    <property type="match status" value="1"/>
</dbReference>
<dbReference type="OrthoDB" id="108135at2"/>
<dbReference type="GO" id="GO:0046677">
    <property type="term" value="P:response to antibiotic"/>
    <property type="evidence" value="ECO:0007669"/>
    <property type="project" value="InterPro"/>
</dbReference>
<dbReference type="Proteomes" id="UP000439780">
    <property type="component" value="Unassembled WGS sequence"/>
</dbReference>
<dbReference type="Pfam" id="PF13354">
    <property type="entry name" value="Beta-lactamase2"/>
    <property type="match status" value="1"/>
</dbReference>
<dbReference type="Gene3D" id="3.40.710.10">
    <property type="entry name" value="DD-peptidase/beta-lactamase superfamily"/>
    <property type="match status" value="1"/>
</dbReference>
<proteinExistence type="predicted"/>
<dbReference type="EMBL" id="WTYA01000004">
    <property type="protein sequence ID" value="MXP28426.1"/>
    <property type="molecule type" value="Genomic_DNA"/>
</dbReference>
<keyword evidence="4" id="KW-0378">Hydrolase</keyword>
<dbReference type="InterPro" id="IPR012338">
    <property type="entry name" value="Beta-lactam/transpept-like"/>
</dbReference>
<reference evidence="4 5" key="1">
    <citation type="submission" date="2019-12" db="EMBL/GenBank/DDBJ databases">
        <title>Genomic-based taxomic classification of the family Erythrobacteraceae.</title>
        <authorList>
            <person name="Xu L."/>
        </authorList>
    </citation>
    <scope>NUCLEOTIDE SEQUENCE [LARGE SCALE GENOMIC DNA]</scope>
    <source>
        <strain evidence="4 5">KEMB 9005-328</strain>
    </source>
</reference>
<keyword evidence="5" id="KW-1185">Reference proteome</keyword>
<name>A0A845AIQ9_9SPHN</name>
<evidence type="ECO:0000256" key="2">
    <source>
        <dbReference type="SAM" id="SignalP"/>
    </source>
</evidence>
<feature type="chain" id="PRO_5032295176" evidence="2">
    <location>
        <begin position="24"/>
        <end position="434"/>
    </location>
</feature>
<gene>
    <name evidence="4" type="ORF">GRI58_06270</name>
</gene>
<dbReference type="InterPro" id="IPR000871">
    <property type="entry name" value="Beta-lactam_class-A"/>
</dbReference>
<comment type="caution">
    <text evidence="4">The sequence shown here is derived from an EMBL/GenBank/DDBJ whole genome shotgun (WGS) entry which is preliminary data.</text>
</comment>
<evidence type="ECO:0000313" key="5">
    <source>
        <dbReference type="Proteomes" id="UP000439780"/>
    </source>
</evidence>
<evidence type="ECO:0000313" key="4">
    <source>
        <dbReference type="EMBL" id="MXP28426.1"/>
    </source>
</evidence>
<dbReference type="SUPFAM" id="SSF56601">
    <property type="entry name" value="beta-lactamase/transpeptidase-like"/>
    <property type="match status" value="1"/>
</dbReference>
<dbReference type="AlphaFoldDB" id="A0A845AIQ9"/>
<organism evidence="4 5">
    <name type="scientific">Qipengyuania algicida</name>
    <dbReference type="NCBI Taxonomy" id="1836209"/>
    <lineage>
        <taxon>Bacteria</taxon>
        <taxon>Pseudomonadati</taxon>
        <taxon>Pseudomonadota</taxon>
        <taxon>Alphaproteobacteria</taxon>
        <taxon>Sphingomonadales</taxon>
        <taxon>Erythrobacteraceae</taxon>
        <taxon>Qipengyuania</taxon>
    </lineage>
</organism>
<feature type="domain" description="Beta-lactamase class A catalytic" evidence="3">
    <location>
        <begin position="165"/>
        <end position="270"/>
    </location>
</feature>
<evidence type="ECO:0000256" key="1">
    <source>
        <dbReference type="ARBA" id="ARBA00001526"/>
    </source>
</evidence>
<dbReference type="PANTHER" id="PTHR35333:SF5">
    <property type="entry name" value="CONSERVED LIPOPROTEIN LPQF-RELATED"/>
    <property type="match status" value="1"/>
</dbReference>
<feature type="signal peptide" evidence="2">
    <location>
        <begin position="1"/>
        <end position="23"/>
    </location>
</feature>
<sequence length="434" mass="46883">MRKIVLLGIASILLCSTAERALAESIQKDASQSQVASADPLRVKADAIVMVLNGKLPAKDVFSPEFLAQVSPSQLSALQTQLVAAYGPLQAVESITKTGDFSANIAFRYEKAIGSGVMTIAPDASHLVTGLRLTSFEAVDDTPAKISADIKALPGTVSAYYGPLDGERPLISINVDRPMAVGSAFKLYVLSALSNSIKADQHRWNDVVPLTAKSYPSGLLQAWPKDSPLTVQSLASLMIQISDNTAADQLIALLGRNVVEQEYAASGGASEPTLPFLTTREMFTIKSDPTLLEAYAKAGEAARRKLLQSLPKERMPQEQVISAFSGKPVAIDRIEWFVSADQMRKLLQRLTGPDSAKAREIMAINIGVGDDMRKHWNYIGYKGGSEPGVLDMTWLLQSKSGDWRILTLAWNDQNNAVATDTLLALGKRILSLND</sequence>
<protein>
    <submittedName>
        <fullName evidence="4">Serine hydrolase</fullName>
    </submittedName>
</protein>
<accession>A0A845AIQ9</accession>
<comment type="catalytic activity">
    <reaction evidence="1">
        <text>a beta-lactam + H2O = a substituted beta-amino acid</text>
        <dbReference type="Rhea" id="RHEA:20401"/>
        <dbReference type="ChEBI" id="CHEBI:15377"/>
        <dbReference type="ChEBI" id="CHEBI:35627"/>
        <dbReference type="ChEBI" id="CHEBI:140347"/>
        <dbReference type="EC" id="3.5.2.6"/>
    </reaction>
</comment>
<dbReference type="GO" id="GO:0008800">
    <property type="term" value="F:beta-lactamase activity"/>
    <property type="evidence" value="ECO:0007669"/>
    <property type="project" value="UniProtKB-EC"/>
</dbReference>
<dbReference type="InterPro" id="IPR045155">
    <property type="entry name" value="Beta-lactam_cat"/>
</dbReference>